<organism evidence="7 8">
    <name type="scientific">Thermomonas carbonis</name>
    <dbReference type="NCBI Taxonomy" id="1463158"/>
    <lineage>
        <taxon>Bacteria</taxon>
        <taxon>Pseudomonadati</taxon>
        <taxon>Pseudomonadota</taxon>
        <taxon>Gammaproteobacteria</taxon>
        <taxon>Lysobacterales</taxon>
        <taxon>Lysobacteraceae</taxon>
        <taxon>Thermomonas</taxon>
    </lineage>
</organism>
<gene>
    <name evidence="7" type="ORF">H9L16_08720</name>
</gene>
<comment type="subcellular location">
    <subcellularLocation>
        <location evidence="1">Membrane</location>
        <topology evidence="1">Multi-pass membrane protein</topology>
    </subcellularLocation>
</comment>
<feature type="transmembrane region" description="Helical" evidence="6">
    <location>
        <begin position="51"/>
        <end position="71"/>
    </location>
</feature>
<feature type="transmembrane region" description="Helical" evidence="6">
    <location>
        <begin position="77"/>
        <end position="101"/>
    </location>
</feature>
<dbReference type="AlphaFoldDB" id="A0A7G9SLV0"/>
<protein>
    <submittedName>
        <fullName evidence="7">TerC family protein</fullName>
    </submittedName>
</protein>
<keyword evidence="8" id="KW-1185">Reference proteome</keyword>
<feature type="transmembrane region" description="Helical" evidence="6">
    <location>
        <begin position="190"/>
        <end position="210"/>
    </location>
</feature>
<dbReference type="Proteomes" id="UP000515804">
    <property type="component" value="Chromosome"/>
</dbReference>
<evidence type="ECO:0000256" key="6">
    <source>
        <dbReference type="SAM" id="Phobius"/>
    </source>
</evidence>
<dbReference type="PANTHER" id="PTHR30238:SF4">
    <property type="entry name" value="SLL1022 PROTEIN"/>
    <property type="match status" value="1"/>
</dbReference>
<comment type="similarity">
    <text evidence="2">Belongs to the TerC family.</text>
</comment>
<accession>A0A7G9SLV0</accession>
<evidence type="ECO:0000256" key="1">
    <source>
        <dbReference type="ARBA" id="ARBA00004141"/>
    </source>
</evidence>
<keyword evidence="3 6" id="KW-0812">Transmembrane</keyword>
<dbReference type="EMBL" id="CP060719">
    <property type="protein sequence ID" value="QNN68825.1"/>
    <property type="molecule type" value="Genomic_DNA"/>
</dbReference>
<dbReference type="KEGG" id="tcn:H9L16_08720"/>
<name>A0A7G9SLV0_9GAMM</name>
<reference evidence="7 8" key="1">
    <citation type="submission" date="2020-08" db="EMBL/GenBank/DDBJ databases">
        <title>Genome sequence of Thermomonas carbonis KCTC 42013T.</title>
        <authorList>
            <person name="Hyun D.-W."/>
            <person name="Bae J.-W."/>
        </authorList>
    </citation>
    <scope>NUCLEOTIDE SEQUENCE [LARGE SCALE GENOMIC DNA]</scope>
    <source>
        <strain evidence="7 8">KCTC 42013</strain>
    </source>
</reference>
<feature type="transmembrane region" description="Helical" evidence="6">
    <location>
        <begin position="127"/>
        <end position="153"/>
    </location>
</feature>
<keyword evidence="5 6" id="KW-0472">Membrane</keyword>
<dbReference type="InterPro" id="IPR005496">
    <property type="entry name" value="Integral_membrane_TerC"/>
</dbReference>
<dbReference type="GO" id="GO:0016020">
    <property type="term" value="C:membrane"/>
    <property type="evidence" value="ECO:0007669"/>
    <property type="project" value="UniProtKB-SubCell"/>
</dbReference>
<evidence type="ECO:0000256" key="4">
    <source>
        <dbReference type="ARBA" id="ARBA00022989"/>
    </source>
</evidence>
<evidence type="ECO:0000313" key="7">
    <source>
        <dbReference type="EMBL" id="QNN68825.1"/>
    </source>
</evidence>
<dbReference type="Pfam" id="PF03741">
    <property type="entry name" value="TerC"/>
    <property type="match status" value="1"/>
</dbReference>
<evidence type="ECO:0000256" key="5">
    <source>
        <dbReference type="ARBA" id="ARBA00023136"/>
    </source>
</evidence>
<sequence length="249" mass="26857">MDLSFLASPDAWLTLVTLSALEIVLGIDNLVFISIAVARLPEAQRPLARKIGIAVACITRILLLVMLAFLATMEQDLFTLFGMGISIRDIVLIVGGAFLLVKGTLEIRDLIGGGEDEDPRTTKSSSVFWVVIAQIAVIDIVFSLDSVITAVGIAQHIPIMVFAILLAVAIMLLAANPLGKFIDDNPTVKMLALAFILLVGAVLILDGLGTHVPKPYIYFAMAFSVMVEWLNLLMRRKAAAHHVPGAGEW</sequence>
<feature type="transmembrane region" description="Helical" evidence="6">
    <location>
        <begin position="216"/>
        <end position="234"/>
    </location>
</feature>
<keyword evidence="4 6" id="KW-1133">Transmembrane helix</keyword>
<feature type="transmembrane region" description="Helical" evidence="6">
    <location>
        <begin position="12"/>
        <end position="39"/>
    </location>
</feature>
<feature type="transmembrane region" description="Helical" evidence="6">
    <location>
        <begin position="159"/>
        <end position="178"/>
    </location>
</feature>
<dbReference type="PANTHER" id="PTHR30238">
    <property type="entry name" value="MEMBRANE BOUND PREDICTED REDOX MODULATOR"/>
    <property type="match status" value="1"/>
</dbReference>
<evidence type="ECO:0000256" key="3">
    <source>
        <dbReference type="ARBA" id="ARBA00022692"/>
    </source>
</evidence>
<proteinExistence type="inferred from homology"/>
<evidence type="ECO:0000313" key="8">
    <source>
        <dbReference type="Proteomes" id="UP000515804"/>
    </source>
</evidence>
<evidence type="ECO:0000256" key="2">
    <source>
        <dbReference type="ARBA" id="ARBA00007511"/>
    </source>
</evidence>
<dbReference type="RefSeq" id="WP_187551349.1">
    <property type="nucleotide sequence ID" value="NZ_BMZL01000002.1"/>
</dbReference>